<protein>
    <submittedName>
        <fullName evidence="1">Uncharacterized protein</fullName>
    </submittedName>
</protein>
<dbReference type="EMBL" id="CM000136">
    <property type="protein sequence ID" value="EAY81215.1"/>
    <property type="molecule type" value="Genomic_DNA"/>
</dbReference>
<keyword evidence="2" id="KW-1185">Reference proteome</keyword>
<dbReference type="PANTHER" id="PTHR31170">
    <property type="entry name" value="BNAC04G53230D PROTEIN"/>
    <property type="match status" value="1"/>
</dbReference>
<dbReference type="OMA" id="RESCCIF"/>
<evidence type="ECO:0000313" key="2">
    <source>
        <dbReference type="Proteomes" id="UP000007015"/>
    </source>
</evidence>
<reference evidence="1 2" key="1">
    <citation type="journal article" date="2005" name="PLoS Biol.">
        <title>The genomes of Oryza sativa: a history of duplications.</title>
        <authorList>
            <person name="Yu J."/>
            <person name="Wang J."/>
            <person name="Lin W."/>
            <person name="Li S."/>
            <person name="Li H."/>
            <person name="Zhou J."/>
            <person name="Ni P."/>
            <person name="Dong W."/>
            <person name="Hu S."/>
            <person name="Zeng C."/>
            <person name="Zhang J."/>
            <person name="Zhang Y."/>
            <person name="Li R."/>
            <person name="Xu Z."/>
            <person name="Li S."/>
            <person name="Li X."/>
            <person name="Zheng H."/>
            <person name="Cong L."/>
            <person name="Lin L."/>
            <person name="Yin J."/>
            <person name="Geng J."/>
            <person name="Li G."/>
            <person name="Shi J."/>
            <person name="Liu J."/>
            <person name="Lv H."/>
            <person name="Li J."/>
            <person name="Wang J."/>
            <person name="Deng Y."/>
            <person name="Ran L."/>
            <person name="Shi X."/>
            <person name="Wang X."/>
            <person name="Wu Q."/>
            <person name="Li C."/>
            <person name="Ren X."/>
            <person name="Wang J."/>
            <person name="Wang X."/>
            <person name="Li D."/>
            <person name="Liu D."/>
            <person name="Zhang X."/>
            <person name="Ji Z."/>
            <person name="Zhao W."/>
            <person name="Sun Y."/>
            <person name="Zhang Z."/>
            <person name="Bao J."/>
            <person name="Han Y."/>
            <person name="Dong L."/>
            <person name="Ji J."/>
            <person name="Chen P."/>
            <person name="Wu S."/>
            <person name="Liu J."/>
            <person name="Xiao Y."/>
            <person name="Bu D."/>
            <person name="Tan J."/>
            <person name="Yang L."/>
            <person name="Ye C."/>
            <person name="Zhang J."/>
            <person name="Xu J."/>
            <person name="Zhou Y."/>
            <person name="Yu Y."/>
            <person name="Zhang B."/>
            <person name="Zhuang S."/>
            <person name="Wei H."/>
            <person name="Liu B."/>
            <person name="Lei M."/>
            <person name="Yu H."/>
            <person name="Li Y."/>
            <person name="Xu H."/>
            <person name="Wei S."/>
            <person name="He X."/>
            <person name="Fang L."/>
            <person name="Zhang Z."/>
            <person name="Zhang Y."/>
            <person name="Huang X."/>
            <person name="Su Z."/>
            <person name="Tong W."/>
            <person name="Li J."/>
            <person name="Tong Z."/>
            <person name="Li S."/>
            <person name="Ye J."/>
            <person name="Wang L."/>
            <person name="Fang L."/>
            <person name="Lei T."/>
            <person name="Chen C."/>
            <person name="Chen H."/>
            <person name="Xu Z."/>
            <person name="Li H."/>
            <person name="Huang H."/>
            <person name="Zhang F."/>
            <person name="Xu H."/>
            <person name="Li N."/>
            <person name="Zhao C."/>
            <person name="Li S."/>
            <person name="Dong L."/>
            <person name="Huang Y."/>
            <person name="Li L."/>
            <person name="Xi Y."/>
            <person name="Qi Q."/>
            <person name="Li W."/>
            <person name="Zhang B."/>
            <person name="Hu W."/>
            <person name="Zhang Y."/>
            <person name="Tian X."/>
            <person name="Jiao Y."/>
            <person name="Liang X."/>
            <person name="Jin J."/>
            <person name="Gao L."/>
            <person name="Zheng W."/>
            <person name="Hao B."/>
            <person name="Liu S."/>
            <person name="Wang W."/>
            <person name="Yuan L."/>
            <person name="Cao M."/>
            <person name="McDermott J."/>
            <person name="Samudrala R."/>
            <person name="Wang J."/>
            <person name="Wong G.K."/>
            <person name="Yang H."/>
        </authorList>
    </citation>
    <scope>NUCLEOTIDE SEQUENCE [LARGE SCALE GENOMIC DNA]</scope>
    <source>
        <strain evidence="2">cv. 93-11</strain>
    </source>
</reference>
<sequence length="203" mass="23124">MASPSWVAEIERYISGDAGGRQSGAMTRGSKPGHSIYRVPEYIKKMTNPNAYRPQLVSLGPFHHDDTALKPMEKHKCRAVANLVKRSGKPLLEFITAVEEIKMQLQDAYENLEDIWYQGTRFVEMMLKDGCFLLEMARVIELHGSVEDYEPDDSVFSKHGRLYLLSGIQSDVVLMENQLPLFLLRKLINVAYGQGFLSYHRLS</sequence>
<evidence type="ECO:0000313" key="1">
    <source>
        <dbReference type="EMBL" id="EAY81215.1"/>
    </source>
</evidence>
<dbReference type="Proteomes" id="UP000007015">
    <property type="component" value="Chromosome 11"/>
</dbReference>
<dbReference type="Pfam" id="PF03140">
    <property type="entry name" value="DUF247"/>
    <property type="match status" value="1"/>
</dbReference>
<dbReference type="PANTHER" id="PTHR31170:SF18">
    <property type="entry name" value="(WILD MALAYSIAN BANANA) HYPOTHETICAL PROTEIN"/>
    <property type="match status" value="1"/>
</dbReference>
<dbReference type="InterPro" id="IPR004158">
    <property type="entry name" value="DUF247_pln"/>
</dbReference>
<dbReference type="Gramene" id="BGIOSGA035398-TA">
    <property type="protein sequence ID" value="BGIOSGA035398-PA"/>
    <property type="gene ID" value="BGIOSGA035398"/>
</dbReference>
<dbReference type="AlphaFoldDB" id="A2ZF31"/>
<gene>
    <name evidence="1" type="ORF">OsI_36392</name>
</gene>
<dbReference type="STRING" id="39946.A2ZF31"/>
<accession>A2ZF31</accession>
<organism evidence="1 2">
    <name type="scientific">Oryza sativa subsp. indica</name>
    <name type="common">Rice</name>
    <dbReference type="NCBI Taxonomy" id="39946"/>
    <lineage>
        <taxon>Eukaryota</taxon>
        <taxon>Viridiplantae</taxon>
        <taxon>Streptophyta</taxon>
        <taxon>Embryophyta</taxon>
        <taxon>Tracheophyta</taxon>
        <taxon>Spermatophyta</taxon>
        <taxon>Magnoliopsida</taxon>
        <taxon>Liliopsida</taxon>
        <taxon>Poales</taxon>
        <taxon>Poaceae</taxon>
        <taxon>BOP clade</taxon>
        <taxon>Oryzoideae</taxon>
        <taxon>Oryzeae</taxon>
        <taxon>Oryzinae</taxon>
        <taxon>Oryza</taxon>
        <taxon>Oryza sativa</taxon>
    </lineage>
</organism>
<proteinExistence type="predicted"/>
<dbReference type="HOGENOM" id="CLU_094384_0_0_1"/>
<name>A2ZF31_ORYSI</name>